<dbReference type="InterPro" id="IPR006315">
    <property type="entry name" value="OM_autotransptr_brl_dom"/>
</dbReference>
<proteinExistence type="predicted"/>
<dbReference type="GO" id="GO:0019867">
    <property type="term" value="C:outer membrane"/>
    <property type="evidence" value="ECO:0007669"/>
    <property type="project" value="InterPro"/>
</dbReference>
<evidence type="ECO:0000259" key="1">
    <source>
        <dbReference type="PROSITE" id="PS51208"/>
    </source>
</evidence>
<evidence type="ECO:0000313" key="2">
    <source>
        <dbReference type="EMBL" id="KRG45002.1"/>
    </source>
</evidence>
<sequence length="266" mass="27967">MHVRGDGNAAELVQHRHGLVLGSDRAVGDDWHIGGALGYSDADIDIDDRQSEADIRSYSGALFGGRSFQAGSGPLALLGGAIHTRHNIDTRRHTRVADAPQRLTAGYGGHTTELFIELGYVIALSPRSSLAPFVGLGWSEVRTSGFTEAGGSAALTGQRTHDTQSSSALGLRGQTEVVLGQTRGLLKATLGWQHAFGERGASRTLAFAGGQAFTVASVPLARDAAIVELGADLQITPSTTLGLGYSGQFASGNREHRGVLSLQWHF</sequence>
<dbReference type="PROSITE" id="PS51208">
    <property type="entry name" value="AUTOTRANSPORTER"/>
    <property type="match status" value="1"/>
</dbReference>
<organism evidence="2 3">
    <name type="scientific">Stenotrophomonas pictorum JCM 9942</name>
    <dbReference type="NCBI Taxonomy" id="1236960"/>
    <lineage>
        <taxon>Bacteria</taxon>
        <taxon>Pseudomonadati</taxon>
        <taxon>Pseudomonadota</taxon>
        <taxon>Gammaproteobacteria</taxon>
        <taxon>Lysobacterales</taxon>
        <taxon>Lysobacteraceae</taxon>
        <taxon>Stenotrophomonas</taxon>
    </lineage>
</organism>
<reference evidence="2 3" key="1">
    <citation type="submission" date="2015-10" db="EMBL/GenBank/DDBJ databases">
        <title>Genome sequencing and analysis of members of genus Stenotrophomonas.</title>
        <authorList>
            <person name="Patil P.P."/>
            <person name="Midha S."/>
            <person name="Patil P.B."/>
        </authorList>
    </citation>
    <scope>NUCLEOTIDE SEQUENCE [LARGE SCALE GENOMIC DNA]</scope>
    <source>
        <strain evidence="2 3">JCM 9942</strain>
    </source>
</reference>
<evidence type="ECO:0000313" key="3">
    <source>
        <dbReference type="Proteomes" id="UP000050836"/>
    </source>
</evidence>
<dbReference type="InterPro" id="IPR036709">
    <property type="entry name" value="Autotransporte_beta_dom_sf"/>
</dbReference>
<dbReference type="AlphaFoldDB" id="A0A0R0ASP1"/>
<gene>
    <name evidence="2" type="ORF">ARC78_04110</name>
</gene>
<dbReference type="InterPro" id="IPR005546">
    <property type="entry name" value="Autotransporte_beta"/>
</dbReference>
<dbReference type="OrthoDB" id="5760545at2"/>
<dbReference type="Gene3D" id="2.40.128.130">
    <property type="entry name" value="Autotransporter beta-domain"/>
    <property type="match status" value="1"/>
</dbReference>
<dbReference type="SUPFAM" id="SSF103515">
    <property type="entry name" value="Autotransporter"/>
    <property type="match status" value="1"/>
</dbReference>
<feature type="domain" description="Autotransporter" evidence="1">
    <location>
        <begin position="1"/>
        <end position="266"/>
    </location>
</feature>
<keyword evidence="3" id="KW-1185">Reference proteome</keyword>
<protein>
    <recommendedName>
        <fullName evidence="1">Autotransporter domain-containing protein</fullName>
    </recommendedName>
</protein>
<name>A0A0R0ASP1_9GAMM</name>
<dbReference type="EMBL" id="LLXS01000005">
    <property type="protein sequence ID" value="KRG45002.1"/>
    <property type="molecule type" value="Genomic_DNA"/>
</dbReference>
<comment type="caution">
    <text evidence="2">The sequence shown here is derived from an EMBL/GenBank/DDBJ whole genome shotgun (WGS) entry which is preliminary data.</text>
</comment>
<dbReference type="Pfam" id="PF03797">
    <property type="entry name" value="Autotransporter"/>
    <property type="match status" value="1"/>
</dbReference>
<accession>A0A0R0ASP1</accession>
<dbReference type="NCBIfam" id="TIGR01414">
    <property type="entry name" value="autotrans_barl"/>
    <property type="match status" value="1"/>
</dbReference>
<dbReference type="Proteomes" id="UP000050836">
    <property type="component" value="Unassembled WGS sequence"/>
</dbReference>
<dbReference type="SMART" id="SM00869">
    <property type="entry name" value="Autotransporter"/>
    <property type="match status" value="1"/>
</dbReference>